<feature type="domain" description="Small ribosomal subunit protein mS41 SAM" evidence="6">
    <location>
        <begin position="139"/>
        <end position="195"/>
    </location>
</feature>
<gene>
    <name evidence="7" type="ORF">PMG11_06232</name>
</gene>
<keyword evidence="3" id="KW-0496">Mitochondrion</keyword>
<dbReference type="AlphaFoldDB" id="A0A0F7TRC1"/>
<name>A0A0F7TRC1_PENBI</name>
<evidence type="ECO:0000256" key="2">
    <source>
        <dbReference type="ARBA" id="ARBA00010492"/>
    </source>
</evidence>
<feature type="compositionally biased region" description="Polar residues" evidence="5">
    <location>
        <begin position="21"/>
        <end position="39"/>
    </location>
</feature>
<dbReference type="Proteomes" id="UP000042958">
    <property type="component" value="Unassembled WGS sequence"/>
</dbReference>
<evidence type="ECO:0000313" key="7">
    <source>
        <dbReference type="EMBL" id="CEJ57542.1"/>
    </source>
</evidence>
<reference evidence="8" key="1">
    <citation type="journal article" date="2015" name="Genome Announc.">
        <title>Draft genome sequence of the fungus Penicillium brasilianum MG11.</title>
        <authorList>
            <person name="Horn F."/>
            <person name="Linde J."/>
            <person name="Mattern D.J."/>
            <person name="Walther G."/>
            <person name="Guthke R."/>
            <person name="Brakhage A.A."/>
            <person name="Valiante V."/>
        </authorList>
    </citation>
    <scope>NUCLEOTIDE SEQUENCE [LARGE SCALE GENOMIC DNA]</scope>
    <source>
        <strain evidence="8">MG11</strain>
    </source>
</reference>
<dbReference type="OrthoDB" id="18595at2759"/>
<comment type="similarity">
    <text evidence="2">Belongs to the mitochondrion-specific ribosomal protein mS41 family.</text>
</comment>
<evidence type="ECO:0000256" key="4">
    <source>
        <dbReference type="ARBA" id="ARBA00035129"/>
    </source>
</evidence>
<dbReference type="PANTHER" id="PTHR28235:SF1">
    <property type="entry name" value="SMALL RIBOSOMAL SUBUNIT PROTEIN MS41"/>
    <property type="match status" value="1"/>
</dbReference>
<evidence type="ECO:0000259" key="6">
    <source>
        <dbReference type="SMART" id="SM01238"/>
    </source>
</evidence>
<accession>A0A0F7TRC1</accession>
<dbReference type="Pfam" id="PF09597">
    <property type="entry name" value="SAM_Ribosomal_mS41"/>
    <property type="match status" value="1"/>
</dbReference>
<dbReference type="GO" id="GO:0005739">
    <property type="term" value="C:mitochondrion"/>
    <property type="evidence" value="ECO:0007669"/>
    <property type="project" value="UniProtKB-SubCell"/>
</dbReference>
<comment type="subcellular location">
    <subcellularLocation>
        <location evidence="1">Mitochondrion</location>
    </subcellularLocation>
</comment>
<dbReference type="PANTHER" id="PTHR28235">
    <property type="entry name" value="PROTEIN FYV4, MITOCHONDRIAL"/>
    <property type="match status" value="1"/>
</dbReference>
<proteinExistence type="inferred from homology"/>
<dbReference type="EMBL" id="CDHK01000005">
    <property type="protein sequence ID" value="CEJ57542.1"/>
    <property type="molecule type" value="Genomic_DNA"/>
</dbReference>
<evidence type="ECO:0000313" key="8">
    <source>
        <dbReference type="Proteomes" id="UP000042958"/>
    </source>
</evidence>
<evidence type="ECO:0000256" key="1">
    <source>
        <dbReference type="ARBA" id="ARBA00004173"/>
    </source>
</evidence>
<dbReference type="InterPro" id="IPR039603">
    <property type="entry name" value="Ribosomal_mS41"/>
</dbReference>
<sequence length="332" mass="36620">MNAPRSIVDPEGAGWLRNFSARPNSHGQLGQLTITSPRANPSLTSPPPLIPTLRRAANFWGAIYPRQANHKPQNFQAVLAGVSPQVTPRTPIMAMRNPQLRSLPSRLFQTITISRQCIRPLSRKAAPSVPTPTPFVPDVQTFLTLIGREMSKHASKISSWEQLFSSNSDQLRQLGIENARQRRYLMRKREKFRNGVYGPGGDLEQVVDGVAQLRVVEVPHESGAADSAAAGASSATLTPGMKKAIVNLAPDATEYKHSVSAVLKKFAHMKIHRGSKIMGPFLQPIKGSHGSAATISVQEGMWEDRRGQKVDGGERRRVEVRAKKRLEERRKA</sequence>
<keyword evidence="8" id="KW-1185">Reference proteome</keyword>
<dbReference type="SMART" id="SM01238">
    <property type="entry name" value="IGR"/>
    <property type="match status" value="1"/>
</dbReference>
<protein>
    <recommendedName>
        <fullName evidence="4">Small ribosomal subunit protein mS41</fullName>
    </recommendedName>
</protein>
<evidence type="ECO:0000256" key="5">
    <source>
        <dbReference type="SAM" id="MobiDB-lite"/>
    </source>
</evidence>
<dbReference type="InterPro" id="IPR019083">
    <property type="entry name" value="SAM_Ribosomal_mS41"/>
</dbReference>
<organism evidence="7 8">
    <name type="scientific">Penicillium brasilianum</name>
    <dbReference type="NCBI Taxonomy" id="104259"/>
    <lineage>
        <taxon>Eukaryota</taxon>
        <taxon>Fungi</taxon>
        <taxon>Dikarya</taxon>
        <taxon>Ascomycota</taxon>
        <taxon>Pezizomycotina</taxon>
        <taxon>Eurotiomycetes</taxon>
        <taxon>Eurotiomycetidae</taxon>
        <taxon>Eurotiales</taxon>
        <taxon>Aspergillaceae</taxon>
        <taxon>Penicillium</taxon>
    </lineage>
</organism>
<evidence type="ECO:0000256" key="3">
    <source>
        <dbReference type="ARBA" id="ARBA00023128"/>
    </source>
</evidence>
<feature type="region of interest" description="Disordered" evidence="5">
    <location>
        <begin position="19"/>
        <end position="46"/>
    </location>
</feature>